<evidence type="ECO:0000256" key="13">
    <source>
        <dbReference type="ARBA" id="ARBA00023264"/>
    </source>
</evidence>
<evidence type="ECO:0000256" key="3">
    <source>
        <dbReference type="ARBA" id="ARBA00010441"/>
    </source>
</evidence>
<evidence type="ECO:0000256" key="9">
    <source>
        <dbReference type="ARBA" id="ARBA00022989"/>
    </source>
</evidence>
<dbReference type="GO" id="GO:0008654">
    <property type="term" value="P:phospholipid biosynthetic process"/>
    <property type="evidence" value="ECO:0007669"/>
    <property type="project" value="UniProtKB-KW"/>
</dbReference>
<feature type="transmembrane region" description="Helical" evidence="16">
    <location>
        <begin position="93"/>
        <end position="116"/>
    </location>
</feature>
<dbReference type="Pfam" id="PF01066">
    <property type="entry name" value="CDP-OH_P_transf"/>
    <property type="match status" value="1"/>
</dbReference>
<feature type="transmembrane region" description="Helical" evidence="16">
    <location>
        <begin position="33"/>
        <end position="57"/>
    </location>
</feature>
<dbReference type="InterPro" id="IPR048254">
    <property type="entry name" value="CDP_ALCOHOL_P_TRANSF_CS"/>
</dbReference>
<evidence type="ECO:0000256" key="2">
    <source>
        <dbReference type="ARBA" id="ARBA00004127"/>
    </source>
</evidence>
<evidence type="ECO:0000256" key="11">
    <source>
        <dbReference type="ARBA" id="ARBA00023136"/>
    </source>
</evidence>
<evidence type="ECO:0000256" key="14">
    <source>
        <dbReference type="ARBA" id="ARBA00032361"/>
    </source>
</evidence>
<evidence type="ECO:0000256" key="10">
    <source>
        <dbReference type="ARBA" id="ARBA00023098"/>
    </source>
</evidence>
<protein>
    <recommendedName>
        <fullName evidence="5">CDP-diacylglycerol--serine O-phosphatidyltransferase</fullName>
        <ecNumber evidence="4">2.7.8.8</ecNumber>
    </recommendedName>
    <alternativeName>
        <fullName evidence="14">Phosphatidylserine synthase</fullName>
    </alternativeName>
</protein>
<keyword evidence="11 16" id="KW-0472">Membrane</keyword>
<feature type="transmembrane region" description="Helical" evidence="16">
    <location>
        <begin position="207"/>
        <end position="234"/>
    </location>
</feature>
<comment type="caution">
    <text evidence="17">The sequence shown here is derived from an EMBL/GenBank/DDBJ whole genome shotgun (WGS) entry which is preliminary data.</text>
</comment>
<evidence type="ECO:0000256" key="7">
    <source>
        <dbReference type="ARBA" id="ARBA00022679"/>
    </source>
</evidence>
<dbReference type="EMBL" id="DSBW01000223">
    <property type="protein sequence ID" value="HED31962.1"/>
    <property type="molecule type" value="Genomic_DNA"/>
</dbReference>
<keyword evidence="12" id="KW-0594">Phospholipid biosynthesis</keyword>
<dbReference type="PROSITE" id="PS00379">
    <property type="entry name" value="CDP_ALCOHOL_P_TRANSF"/>
    <property type="match status" value="1"/>
</dbReference>
<keyword evidence="6" id="KW-0444">Lipid biosynthesis</keyword>
<dbReference type="PANTHER" id="PTHR14269">
    <property type="entry name" value="CDP-DIACYLGLYCEROL--GLYCEROL-3-PHOSPHATE 3-PHOSPHATIDYLTRANSFERASE-RELATED"/>
    <property type="match status" value="1"/>
</dbReference>
<dbReference type="InterPro" id="IPR004533">
    <property type="entry name" value="CDP-diaglyc--ser_O-PTrfase"/>
</dbReference>
<evidence type="ECO:0000256" key="4">
    <source>
        <dbReference type="ARBA" id="ARBA00013174"/>
    </source>
</evidence>
<reference evidence="17" key="1">
    <citation type="journal article" date="2020" name="mSystems">
        <title>Genome- and Community-Level Interaction Insights into Carbon Utilization and Element Cycling Functions of Hydrothermarchaeota in Hydrothermal Sediment.</title>
        <authorList>
            <person name="Zhou Z."/>
            <person name="Liu Y."/>
            <person name="Xu W."/>
            <person name="Pan J."/>
            <person name="Luo Z.H."/>
            <person name="Li M."/>
        </authorList>
    </citation>
    <scope>NUCLEOTIDE SEQUENCE [LARGE SCALE GENOMIC DNA]</scope>
    <source>
        <strain evidence="17">SpSt-1181</strain>
    </source>
</reference>
<keyword evidence="9 16" id="KW-1133">Transmembrane helix</keyword>
<organism evidence="17">
    <name type="scientific">Prosthecochloris aestuarii</name>
    <dbReference type="NCBI Taxonomy" id="1102"/>
    <lineage>
        <taxon>Bacteria</taxon>
        <taxon>Pseudomonadati</taxon>
        <taxon>Chlorobiota</taxon>
        <taxon>Chlorobiia</taxon>
        <taxon>Chlorobiales</taxon>
        <taxon>Chlorobiaceae</taxon>
        <taxon>Prosthecochloris</taxon>
    </lineage>
</organism>
<dbReference type="GO" id="GO:0003882">
    <property type="term" value="F:CDP-diacylglycerol-serine O-phosphatidyltransferase activity"/>
    <property type="evidence" value="ECO:0007669"/>
    <property type="project" value="UniProtKB-EC"/>
</dbReference>
<dbReference type="InterPro" id="IPR043130">
    <property type="entry name" value="CDP-OH_PTrfase_TM_dom"/>
</dbReference>
<comment type="subcellular location">
    <subcellularLocation>
        <location evidence="2">Endomembrane system</location>
        <topology evidence="2">Multi-pass membrane protein</topology>
    </subcellularLocation>
</comment>
<comment type="catalytic activity">
    <reaction evidence="1">
        <text>a CDP-1,2-diacyl-sn-glycerol + L-serine = a 1,2-diacyl-sn-glycero-3-phospho-L-serine + CMP + H(+)</text>
        <dbReference type="Rhea" id="RHEA:16913"/>
        <dbReference type="ChEBI" id="CHEBI:15378"/>
        <dbReference type="ChEBI" id="CHEBI:33384"/>
        <dbReference type="ChEBI" id="CHEBI:57262"/>
        <dbReference type="ChEBI" id="CHEBI:58332"/>
        <dbReference type="ChEBI" id="CHEBI:60377"/>
        <dbReference type="EC" id="2.7.8.8"/>
    </reaction>
</comment>
<dbReference type="Proteomes" id="UP000886335">
    <property type="component" value="Unassembled WGS sequence"/>
</dbReference>
<dbReference type="NCBIfam" id="TIGR00473">
    <property type="entry name" value="pssA"/>
    <property type="match status" value="1"/>
</dbReference>
<evidence type="ECO:0000256" key="5">
    <source>
        <dbReference type="ARBA" id="ARBA00017171"/>
    </source>
</evidence>
<dbReference type="GO" id="GO:0016020">
    <property type="term" value="C:membrane"/>
    <property type="evidence" value="ECO:0007669"/>
    <property type="project" value="InterPro"/>
</dbReference>
<dbReference type="AlphaFoldDB" id="A0A831SNP2"/>
<proteinExistence type="inferred from homology"/>
<dbReference type="Gene3D" id="1.20.120.1760">
    <property type="match status" value="1"/>
</dbReference>
<dbReference type="PANTHER" id="PTHR14269:SF61">
    <property type="entry name" value="CDP-DIACYLGLYCEROL--SERINE O-PHOSPHATIDYLTRANSFERASE"/>
    <property type="match status" value="1"/>
</dbReference>
<keyword evidence="10" id="KW-0443">Lipid metabolism</keyword>
<dbReference type="InterPro" id="IPR050324">
    <property type="entry name" value="CDP-alcohol_PTase-I"/>
</dbReference>
<name>A0A831SNP2_PROAE</name>
<feature type="transmembrane region" description="Helical" evidence="16">
    <location>
        <begin position="167"/>
        <end position="186"/>
    </location>
</feature>
<evidence type="ECO:0000256" key="1">
    <source>
        <dbReference type="ARBA" id="ARBA00000287"/>
    </source>
</evidence>
<comment type="similarity">
    <text evidence="3 15">Belongs to the CDP-alcohol phosphatidyltransferase class-I family.</text>
</comment>
<accession>A0A831SNP2</accession>
<evidence type="ECO:0000256" key="6">
    <source>
        <dbReference type="ARBA" id="ARBA00022516"/>
    </source>
</evidence>
<evidence type="ECO:0000256" key="16">
    <source>
        <dbReference type="SAM" id="Phobius"/>
    </source>
</evidence>
<dbReference type="EC" id="2.7.8.8" evidence="4"/>
<keyword evidence="8 16" id="KW-0812">Transmembrane</keyword>
<feature type="transmembrane region" description="Helical" evidence="16">
    <location>
        <begin position="137"/>
        <end position="155"/>
    </location>
</feature>
<dbReference type="InterPro" id="IPR000462">
    <property type="entry name" value="CDP-OH_P_trans"/>
</dbReference>
<evidence type="ECO:0000256" key="8">
    <source>
        <dbReference type="ARBA" id="ARBA00022692"/>
    </source>
</evidence>
<keyword evidence="7 15" id="KW-0808">Transferase</keyword>
<gene>
    <name evidence="17" type="primary">pssA</name>
    <name evidence="17" type="ORF">ENN50_09895</name>
</gene>
<dbReference type="GO" id="GO:0012505">
    <property type="term" value="C:endomembrane system"/>
    <property type="evidence" value="ECO:0007669"/>
    <property type="project" value="UniProtKB-SubCell"/>
</dbReference>
<sequence length="249" mass="26887">MSKHMSEHDNTRPARSRVFVPSVFTSLNMVCGYFAIVMAGSSHIVSAAWFIIIAALFDTLDGFVARLTNGSSEFGGALDSLSDLISFGAAPAYLVYCFGLSHLGAVGAGISSLLLLAGGLRLARFTIGDGGGKGRSFSGLPTPAQALALAGFVLWMHSDMLLTTTQLTVVLSWMIIVFSLLMISRVEYETFPKLSVESLREHPVRTGIFFLAVFCVLIFQAKAFFLAMLLYILLGVMRSLSLLVRQSVL</sequence>
<evidence type="ECO:0000256" key="12">
    <source>
        <dbReference type="ARBA" id="ARBA00023209"/>
    </source>
</evidence>
<evidence type="ECO:0000256" key="15">
    <source>
        <dbReference type="RuleBase" id="RU003750"/>
    </source>
</evidence>
<keyword evidence="13" id="KW-1208">Phospholipid metabolism</keyword>
<evidence type="ECO:0000313" key="17">
    <source>
        <dbReference type="EMBL" id="HED31962.1"/>
    </source>
</evidence>